<accession>A0A7I7VNM0</accession>
<organism evidence="2 3">
    <name type="scientific">Mycolicibacterium doricum</name>
    <dbReference type="NCBI Taxonomy" id="126673"/>
    <lineage>
        <taxon>Bacteria</taxon>
        <taxon>Bacillati</taxon>
        <taxon>Actinomycetota</taxon>
        <taxon>Actinomycetes</taxon>
        <taxon>Mycobacteriales</taxon>
        <taxon>Mycobacteriaceae</taxon>
        <taxon>Mycolicibacterium</taxon>
    </lineage>
</organism>
<keyword evidence="1" id="KW-0812">Transmembrane</keyword>
<dbReference type="RefSeq" id="WP_235849655.1">
    <property type="nucleotide sequence ID" value="NZ_AP022605.1"/>
</dbReference>
<evidence type="ECO:0000256" key="1">
    <source>
        <dbReference type="SAM" id="Phobius"/>
    </source>
</evidence>
<protein>
    <recommendedName>
        <fullName evidence="4">Aminopeptidase</fullName>
    </recommendedName>
</protein>
<evidence type="ECO:0000313" key="3">
    <source>
        <dbReference type="Proteomes" id="UP000467201"/>
    </source>
</evidence>
<dbReference type="AlphaFoldDB" id="A0A7I7VNM0"/>
<gene>
    <name evidence="2" type="ORF">MDOR_01900</name>
</gene>
<reference evidence="2 3" key="1">
    <citation type="journal article" date="2019" name="Emerg. Microbes Infect.">
        <title>Comprehensive subspecies identification of 175 nontuberculous mycobacteria species based on 7547 genomic profiles.</title>
        <authorList>
            <person name="Matsumoto Y."/>
            <person name="Kinjo T."/>
            <person name="Motooka D."/>
            <person name="Nabeya D."/>
            <person name="Jung N."/>
            <person name="Uechi K."/>
            <person name="Horii T."/>
            <person name="Iida T."/>
            <person name="Fujita J."/>
            <person name="Nakamura S."/>
        </authorList>
    </citation>
    <scope>NUCLEOTIDE SEQUENCE [LARGE SCALE GENOMIC DNA]</scope>
    <source>
        <strain evidence="2 3">JCM 12405</strain>
    </source>
</reference>
<keyword evidence="1" id="KW-0472">Membrane</keyword>
<evidence type="ECO:0008006" key="4">
    <source>
        <dbReference type="Google" id="ProtNLM"/>
    </source>
</evidence>
<dbReference type="KEGG" id="mdr:MDOR_01900"/>
<keyword evidence="1" id="KW-1133">Transmembrane helix</keyword>
<sequence length="107" mass="11224">MLGLVALVVGVVGLMTPVSVSPERQVVDCGSAFAPDLSTAEALDDGNAANIPADGGLLVDVDYTEVCRAQLHDRRVWTVSLGVAGLAVIAVVALLGVRSRRRDRQDR</sequence>
<dbReference type="EMBL" id="AP022605">
    <property type="protein sequence ID" value="BBZ06021.1"/>
    <property type="molecule type" value="Genomic_DNA"/>
</dbReference>
<dbReference type="Proteomes" id="UP000467201">
    <property type="component" value="Chromosome"/>
</dbReference>
<feature type="transmembrane region" description="Helical" evidence="1">
    <location>
        <begin position="76"/>
        <end position="97"/>
    </location>
</feature>
<name>A0A7I7VNM0_9MYCO</name>
<proteinExistence type="predicted"/>
<evidence type="ECO:0000313" key="2">
    <source>
        <dbReference type="EMBL" id="BBZ06021.1"/>
    </source>
</evidence>